<reference evidence="1" key="2">
    <citation type="journal article" date="2015" name="Fish Shellfish Immunol.">
        <title>Early steps in the European eel (Anguilla anguilla)-Vibrio vulnificus interaction in the gills: Role of the RtxA13 toxin.</title>
        <authorList>
            <person name="Callol A."/>
            <person name="Pajuelo D."/>
            <person name="Ebbesson L."/>
            <person name="Teles M."/>
            <person name="MacKenzie S."/>
            <person name="Amaro C."/>
        </authorList>
    </citation>
    <scope>NUCLEOTIDE SEQUENCE</scope>
</reference>
<name>A0A0E9RJH1_ANGAN</name>
<protein>
    <submittedName>
        <fullName evidence="1">Uncharacterized protein</fullName>
    </submittedName>
</protein>
<reference evidence="1" key="1">
    <citation type="submission" date="2014-11" db="EMBL/GenBank/DDBJ databases">
        <authorList>
            <person name="Amaro Gonzalez C."/>
        </authorList>
    </citation>
    <scope>NUCLEOTIDE SEQUENCE</scope>
</reference>
<accession>A0A0E9RJH1</accession>
<dbReference type="EMBL" id="GBXM01080089">
    <property type="protein sequence ID" value="JAH28488.1"/>
    <property type="molecule type" value="Transcribed_RNA"/>
</dbReference>
<dbReference type="AlphaFoldDB" id="A0A0E9RJH1"/>
<evidence type="ECO:0000313" key="1">
    <source>
        <dbReference type="EMBL" id="JAH28488.1"/>
    </source>
</evidence>
<proteinExistence type="predicted"/>
<organism evidence="1">
    <name type="scientific">Anguilla anguilla</name>
    <name type="common">European freshwater eel</name>
    <name type="synonym">Muraena anguilla</name>
    <dbReference type="NCBI Taxonomy" id="7936"/>
    <lineage>
        <taxon>Eukaryota</taxon>
        <taxon>Metazoa</taxon>
        <taxon>Chordata</taxon>
        <taxon>Craniata</taxon>
        <taxon>Vertebrata</taxon>
        <taxon>Euteleostomi</taxon>
        <taxon>Actinopterygii</taxon>
        <taxon>Neopterygii</taxon>
        <taxon>Teleostei</taxon>
        <taxon>Anguilliformes</taxon>
        <taxon>Anguillidae</taxon>
        <taxon>Anguilla</taxon>
    </lineage>
</organism>
<sequence>MDWTLLLDLDTVQRALKLMYCNVGMLLSRG</sequence>